<dbReference type="Gene3D" id="3.90.70.50">
    <property type="entry name" value="Peptidase C10, streptopain"/>
    <property type="match status" value="1"/>
</dbReference>
<evidence type="ECO:0000256" key="1">
    <source>
        <dbReference type="ARBA" id="ARBA00009693"/>
    </source>
</evidence>
<evidence type="ECO:0000256" key="6">
    <source>
        <dbReference type="PIRSR" id="PIRSR600200-1"/>
    </source>
</evidence>
<dbReference type="Pfam" id="PF13734">
    <property type="entry name" value="Inhibitor_I69"/>
    <property type="match status" value="1"/>
</dbReference>
<protein>
    <submittedName>
        <fullName evidence="10">T9SS type A sorting domain-containing protein</fullName>
    </submittedName>
</protein>
<keyword evidence="5" id="KW-0788">Thiol protease</keyword>
<dbReference type="KEGG" id="ddb:E7747_05040"/>
<accession>A0A4P7W1D2</accession>
<dbReference type="Pfam" id="PF01640">
    <property type="entry name" value="Peptidase_C10"/>
    <property type="match status" value="1"/>
</dbReference>
<dbReference type="InterPro" id="IPR026444">
    <property type="entry name" value="Secre_tail"/>
</dbReference>
<dbReference type="RefSeq" id="WP_136414505.1">
    <property type="nucleotide sequence ID" value="NZ_CP039396.1"/>
</dbReference>
<feature type="chain" id="PRO_5020604473" evidence="7">
    <location>
        <begin position="21"/>
        <end position="823"/>
    </location>
</feature>
<dbReference type="EMBL" id="CP039396">
    <property type="protein sequence ID" value="QCD41706.1"/>
    <property type="molecule type" value="Genomic_DNA"/>
</dbReference>
<dbReference type="Pfam" id="PF18962">
    <property type="entry name" value="Por_Secre_tail"/>
    <property type="match status" value="1"/>
</dbReference>
<evidence type="ECO:0000256" key="7">
    <source>
        <dbReference type="SAM" id="SignalP"/>
    </source>
</evidence>
<dbReference type="AlphaFoldDB" id="A0A4P7W1D2"/>
<evidence type="ECO:0000256" key="4">
    <source>
        <dbReference type="ARBA" id="ARBA00022801"/>
    </source>
</evidence>
<feature type="signal peptide" evidence="7">
    <location>
        <begin position="1"/>
        <end position="20"/>
    </location>
</feature>
<keyword evidence="11" id="KW-1185">Reference proteome</keyword>
<feature type="domain" description="Secretion system C-terminal sorting" evidence="9">
    <location>
        <begin position="754"/>
        <end position="821"/>
    </location>
</feature>
<feature type="active site" description="Proton acceptor" evidence="6">
    <location>
        <position position="312"/>
    </location>
</feature>
<evidence type="ECO:0000256" key="3">
    <source>
        <dbReference type="ARBA" id="ARBA00022729"/>
    </source>
</evidence>
<dbReference type="InterPro" id="IPR000200">
    <property type="entry name" value="Peptidase_C10"/>
</dbReference>
<evidence type="ECO:0000259" key="9">
    <source>
        <dbReference type="Pfam" id="PF18962"/>
    </source>
</evidence>
<dbReference type="InterPro" id="IPR038765">
    <property type="entry name" value="Papain-like_cys_pep_sf"/>
</dbReference>
<proteinExistence type="inferred from homology"/>
<organism evidence="10 11">
    <name type="scientific">Duncaniella dubosii</name>
    <dbReference type="NCBI Taxonomy" id="2518971"/>
    <lineage>
        <taxon>Bacteria</taxon>
        <taxon>Pseudomonadati</taxon>
        <taxon>Bacteroidota</taxon>
        <taxon>Bacteroidia</taxon>
        <taxon>Bacteroidales</taxon>
        <taxon>Muribaculaceae</taxon>
        <taxon>Duncaniella</taxon>
    </lineage>
</organism>
<dbReference type="SUPFAM" id="SSF54001">
    <property type="entry name" value="Cysteine proteinases"/>
    <property type="match status" value="1"/>
</dbReference>
<dbReference type="GO" id="GO:0008234">
    <property type="term" value="F:cysteine-type peptidase activity"/>
    <property type="evidence" value="ECO:0007669"/>
    <property type="project" value="UniProtKB-KW"/>
</dbReference>
<comment type="similarity">
    <text evidence="1">Belongs to the peptidase C10 family.</text>
</comment>
<dbReference type="InterPro" id="IPR044934">
    <property type="entry name" value="Streptopain_sf"/>
</dbReference>
<gene>
    <name evidence="10" type="ORF">E7747_05040</name>
</gene>
<keyword evidence="4" id="KW-0378">Hydrolase</keyword>
<feature type="domain" description="Spi protease inhibitor" evidence="8">
    <location>
        <begin position="30"/>
        <end position="113"/>
    </location>
</feature>
<keyword evidence="3 7" id="KW-0732">Signal</keyword>
<evidence type="ECO:0000259" key="8">
    <source>
        <dbReference type="Pfam" id="PF13734"/>
    </source>
</evidence>
<dbReference type="InterPro" id="IPR025896">
    <property type="entry name" value="Spi_Prtas-inh"/>
</dbReference>
<sequence>MRKSLLILSFVGLIGSSVDARTLTPAEALARALDNGKTSATHRAPLRKSPILTVGEQNSPSLYVFDQGSEGYLVVSADDVAAPVLGYSTTGSIDPDNMPDNLRWWLNQYKAEIEAATKNGTPAYSQYSNGDRAPIEPLLKTRWNQGEPYNNDCPQLAGNYTVTGCVATAMAQVMNYHEWPASFNADFSYTWATAQSQLVWKEDNVTFDWANMLDVYTRGQYDTTQAAAVAKLMKACGYSVNMNYDIEQRGGSGAPSISIPLALVNTFGYDKDAHIEFRSFYGLDEWETIIYNNLKECGPVIYSGANGSGAGHCFVCDGYQSDGYFHFNWGWGGVSDGYFRLTALDPSSQGIGGSTDGYNIGQDIVVGIRKPSSDSNSSYIVCEGQFSAEVTSNNVLSISGPFYNFSAVEFIGQLGLRLTDNDGKAIEELFLPLDTISPYSGYGGFSIELTLKAGDYRLYPVYKPYKGQSKIMPTPADHPGYIALHSNGVVITAEVPEVGAYAVEDLKFETPLYQGYGFVVTGNALWTGPLSVSQTIFGVLLTGTTSETTVAIGEQMAQEFSPNSVASPFEYQTTWTQTIPDYSTGIPEGSYYFAMAIADNNSPNGIRLICEPIQVSMLANPGNPVISSPIWSIANATSVTPDNIKVSMVVACSSGYFFNRIPVYVLGPILPGVTTYTPAVFYSDRISLTAGKKEIVDFTIQMPNALPGETYQAFLVNPVDNNELSANRINFTISNQTGISDILADTPRGVSASPNPAYDYTVITAGSEITRIDIASLSGSYVSVPVEIDGSSARIDVTGLATGLYIARVATANGVESVKIIKK</sequence>
<feature type="active site" description="Nucleophile" evidence="6">
    <location>
        <position position="165"/>
    </location>
</feature>
<evidence type="ECO:0000256" key="2">
    <source>
        <dbReference type="ARBA" id="ARBA00022670"/>
    </source>
</evidence>
<keyword evidence="2" id="KW-0645">Protease</keyword>
<reference evidence="11" key="1">
    <citation type="submission" date="2019-02" db="EMBL/GenBank/DDBJ databases">
        <title>Isolation and identification of novel species under the genus Muribaculum.</title>
        <authorList>
            <person name="Miyake S."/>
            <person name="Ding Y."/>
            <person name="Low A."/>
            <person name="Soh M."/>
            <person name="Seedorf H."/>
        </authorList>
    </citation>
    <scope>NUCLEOTIDE SEQUENCE [LARGE SCALE GENOMIC DNA]</scope>
    <source>
        <strain evidence="11">H5</strain>
    </source>
</reference>
<name>A0A4P7W1D2_9BACT</name>
<dbReference type="GO" id="GO:0006508">
    <property type="term" value="P:proteolysis"/>
    <property type="evidence" value="ECO:0007669"/>
    <property type="project" value="UniProtKB-KW"/>
</dbReference>
<dbReference type="Proteomes" id="UP000297149">
    <property type="component" value="Chromosome"/>
</dbReference>
<dbReference type="NCBIfam" id="TIGR04183">
    <property type="entry name" value="Por_Secre_tail"/>
    <property type="match status" value="1"/>
</dbReference>
<evidence type="ECO:0000313" key="10">
    <source>
        <dbReference type="EMBL" id="QCD41706.1"/>
    </source>
</evidence>
<evidence type="ECO:0000256" key="5">
    <source>
        <dbReference type="ARBA" id="ARBA00022807"/>
    </source>
</evidence>
<dbReference type="PRINTS" id="PR00797">
    <property type="entry name" value="STREPTOPAIN"/>
</dbReference>
<evidence type="ECO:0000313" key="11">
    <source>
        <dbReference type="Proteomes" id="UP000297149"/>
    </source>
</evidence>